<reference evidence="3" key="1">
    <citation type="journal article" date="2017" name="Plant J.">
        <title>The pomegranate (Punica granatum L.) genome and the genomics of punicalagin biosynthesis.</title>
        <authorList>
            <person name="Qin G."/>
            <person name="Xu C."/>
            <person name="Ming R."/>
            <person name="Tang H."/>
            <person name="Guyot R."/>
            <person name="Kramer E.M."/>
            <person name="Hu Y."/>
            <person name="Yi X."/>
            <person name="Qi Y."/>
            <person name="Xu X."/>
            <person name="Gao Z."/>
            <person name="Pan H."/>
            <person name="Jian J."/>
            <person name="Tian Y."/>
            <person name="Yue Z."/>
            <person name="Xu Y."/>
        </authorList>
    </citation>
    <scope>NUCLEOTIDE SEQUENCE [LARGE SCALE GENOMIC DNA]</scope>
    <source>
        <strain evidence="3">cv. Dabenzi</strain>
    </source>
</reference>
<sequence>MSSTAAFSLGRVFVFVDLTRVHVLLVYHGVPSFRSIDSANPFAYNHGDLPQLAPAVTEPCPGLIPVLLYMLKEFILMESPPLGLHQSLGPYQFGVRPLSPPSGLNQSLAPHQHEVGLHPMKCTVHGNCNHGNYSLRASMLKTSEMKGSLENPIACGSNSPPKPGGSLPAPELDLVLGVPGVSSASGKEEDLTDLDLLLHL</sequence>
<comment type="caution">
    <text evidence="2">The sequence shown here is derived from an EMBL/GenBank/DDBJ whole genome shotgun (WGS) entry which is preliminary data.</text>
</comment>
<feature type="region of interest" description="Disordered" evidence="1">
    <location>
        <begin position="149"/>
        <end position="170"/>
    </location>
</feature>
<evidence type="ECO:0000313" key="2">
    <source>
        <dbReference type="EMBL" id="OWM73082.1"/>
    </source>
</evidence>
<evidence type="ECO:0000256" key="1">
    <source>
        <dbReference type="SAM" id="MobiDB-lite"/>
    </source>
</evidence>
<accession>A0A218WM39</accession>
<protein>
    <submittedName>
        <fullName evidence="2">Uncharacterized protein</fullName>
    </submittedName>
</protein>
<gene>
    <name evidence="2" type="ORF">CDL15_Pgr001196</name>
</gene>
<proteinExistence type="predicted"/>
<organism evidence="2 3">
    <name type="scientific">Punica granatum</name>
    <name type="common">Pomegranate</name>
    <dbReference type="NCBI Taxonomy" id="22663"/>
    <lineage>
        <taxon>Eukaryota</taxon>
        <taxon>Viridiplantae</taxon>
        <taxon>Streptophyta</taxon>
        <taxon>Embryophyta</taxon>
        <taxon>Tracheophyta</taxon>
        <taxon>Spermatophyta</taxon>
        <taxon>Magnoliopsida</taxon>
        <taxon>eudicotyledons</taxon>
        <taxon>Gunneridae</taxon>
        <taxon>Pentapetalae</taxon>
        <taxon>rosids</taxon>
        <taxon>malvids</taxon>
        <taxon>Myrtales</taxon>
        <taxon>Lythraceae</taxon>
        <taxon>Punica</taxon>
    </lineage>
</organism>
<dbReference type="AlphaFoldDB" id="A0A218WM39"/>
<dbReference type="Proteomes" id="UP000197138">
    <property type="component" value="Unassembled WGS sequence"/>
</dbReference>
<dbReference type="EMBL" id="MTKT01003953">
    <property type="protein sequence ID" value="OWM73082.1"/>
    <property type="molecule type" value="Genomic_DNA"/>
</dbReference>
<evidence type="ECO:0000313" key="3">
    <source>
        <dbReference type="Proteomes" id="UP000197138"/>
    </source>
</evidence>
<name>A0A218WM39_PUNGR</name>